<dbReference type="InterPro" id="IPR011162">
    <property type="entry name" value="MHC_I/II-like_Ag-recog"/>
</dbReference>
<dbReference type="Pfam" id="PF07654">
    <property type="entry name" value="C1-set"/>
    <property type="match status" value="1"/>
</dbReference>
<keyword evidence="7" id="KW-0410">Iron transport</keyword>
<comment type="subcellular location">
    <subcellularLocation>
        <location evidence="2">Cell membrane</location>
        <topology evidence="2">Single-pass type I membrane protein</topology>
    </subcellularLocation>
</comment>
<evidence type="ECO:0000256" key="1">
    <source>
        <dbReference type="ARBA" id="ARBA00003622"/>
    </source>
</evidence>
<comment type="similarity">
    <text evidence="3 16">Belongs to the MHC class I family.</text>
</comment>
<dbReference type="PANTHER" id="PTHR16675">
    <property type="entry name" value="MHC CLASS I-RELATED"/>
    <property type="match status" value="1"/>
</dbReference>
<evidence type="ECO:0000256" key="12">
    <source>
        <dbReference type="ARBA" id="ARBA00023065"/>
    </source>
</evidence>
<organism evidence="20 21">
    <name type="scientific">Phascolarctos cinereus</name>
    <name type="common">Koala</name>
    <dbReference type="NCBI Taxonomy" id="38626"/>
    <lineage>
        <taxon>Eukaryota</taxon>
        <taxon>Metazoa</taxon>
        <taxon>Chordata</taxon>
        <taxon>Craniata</taxon>
        <taxon>Vertebrata</taxon>
        <taxon>Euteleostomi</taxon>
        <taxon>Mammalia</taxon>
        <taxon>Metatheria</taxon>
        <taxon>Diprotodontia</taxon>
        <taxon>Phascolarctidae</taxon>
        <taxon>Phascolarctos</taxon>
    </lineage>
</organism>
<evidence type="ECO:0000256" key="7">
    <source>
        <dbReference type="ARBA" id="ARBA00022496"/>
    </source>
</evidence>
<dbReference type="InParanoid" id="A0A6P5IV57"/>
<dbReference type="GO" id="GO:0006826">
    <property type="term" value="P:iron ion transport"/>
    <property type="evidence" value="ECO:0007669"/>
    <property type="project" value="UniProtKB-KW"/>
</dbReference>
<evidence type="ECO:0000256" key="3">
    <source>
        <dbReference type="ARBA" id="ARBA00006909"/>
    </source>
</evidence>
<dbReference type="GO" id="GO:1990459">
    <property type="term" value="F:transferrin receptor binding"/>
    <property type="evidence" value="ECO:0007669"/>
    <property type="project" value="TreeGrafter"/>
</dbReference>
<dbReference type="CDD" id="cd07698">
    <property type="entry name" value="IgC1_MHC_I_alpha3"/>
    <property type="match status" value="1"/>
</dbReference>
<keyword evidence="8 17" id="KW-0812">Transmembrane</keyword>
<dbReference type="CTD" id="3077"/>
<keyword evidence="9 18" id="KW-0732">Signal</keyword>
<dbReference type="FunFam" id="2.60.40.10:FF:000204">
    <property type="entry name" value="Major histocompatibility complex, class I-related protein"/>
    <property type="match status" value="1"/>
</dbReference>
<dbReference type="GO" id="GO:0009897">
    <property type="term" value="C:external side of plasma membrane"/>
    <property type="evidence" value="ECO:0007669"/>
    <property type="project" value="TreeGrafter"/>
</dbReference>
<keyword evidence="6" id="KW-1003">Cell membrane</keyword>
<comment type="function">
    <text evidence="1">Binds to transferrin receptor (TFR) and reduces its affinity for iron-loaded transferrin.</text>
</comment>
<gene>
    <name evidence="21" type="primary">HFE</name>
</gene>
<dbReference type="InterPro" id="IPR036179">
    <property type="entry name" value="Ig-like_dom_sf"/>
</dbReference>
<feature type="domain" description="Ig-like" evidence="19">
    <location>
        <begin position="207"/>
        <end position="296"/>
    </location>
</feature>
<evidence type="ECO:0000256" key="4">
    <source>
        <dbReference type="ARBA" id="ARBA00011632"/>
    </source>
</evidence>
<evidence type="ECO:0000313" key="20">
    <source>
        <dbReference type="Proteomes" id="UP000515140"/>
    </source>
</evidence>
<keyword evidence="5" id="KW-0813">Transport</keyword>
<dbReference type="PANTHER" id="PTHR16675:SF172">
    <property type="entry name" value="HEREDITARY HEMOCHROMATOSIS PROTEIN"/>
    <property type="match status" value="1"/>
</dbReference>
<dbReference type="GeneID" id="110194429"/>
<evidence type="ECO:0000256" key="10">
    <source>
        <dbReference type="ARBA" id="ARBA00022989"/>
    </source>
</evidence>
<evidence type="ECO:0000256" key="6">
    <source>
        <dbReference type="ARBA" id="ARBA00022475"/>
    </source>
</evidence>
<keyword evidence="12" id="KW-0406">Ion transport</keyword>
<keyword evidence="14" id="KW-1015">Disulfide bond</keyword>
<keyword evidence="11" id="KW-0408">Iron</keyword>
<dbReference type="InterPro" id="IPR011161">
    <property type="entry name" value="MHC_I-like_Ag-recog"/>
</dbReference>
<dbReference type="Pfam" id="PF00129">
    <property type="entry name" value="MHC_I"/>
    <property type="match status" value="1"/>
</dbReference>
<keyword evidence="15" id="KW-0325">Glycoprotein</keyword>
<dbReference type="Gene3D" id="2.60.40.10">
    <property type="entry name" value="Immunoglobulins"/>
    <property type="match status" value="1"/>
</dbReference>
<evidence type="ECO:0000256" key="13">
    <source>
        <dbReference type="ARBA" id="ARBA00023136"/>
    </source>
</evidence>
<dbReference type="PROSITE" id="PS00290">
    <property type="entry name" value="IG_MHC"/>
    <property type="match status" value="1"/>
</dbReference>
<dbReference type="Gene3D" id="3.30.500.10">
    <property type="entry name" value="MHC class I-like antigen recognition-like"/>
    <property type="match status" value="1"/>
</dbReference>
<evidence type="ECO:0000256" key="18">
    <source>
        <dbReference type="SAM" id="SignalP"/>
    </source>
</evidence>
<dbReference type="GO" id="GO:0034756">
    <property type="term" value="P:regulation of iron ion transport"/>
    <property type="evidence" value="ECO:0007669"/>
    <property type="project" value="TreeGrafter"/>
</dbReference>
<dbReference type="PROSITE" id="PS50835">
    <property type="entry name" value="IG_LIKE"/>
    <property type="match status" value="1"/>
</dbReference>
<dbReference type="InterPro" id="IPR037055">
    <property type="entry name" value="MHC_I-like_Ag-recog_sf"/>
</dbReference>
<dbReference type="InterPro" id="IPR001039">
    <property type="entry name" value="MHC_I_a_a1/a2"/>
</dbReference>
<dbReference type="InterPro" id="IPR003006">
    <property type="entry name" value="Ig/MHC_CS"/>
</dbReference>
<dbReference type="InterPro" id="IPR013783">
    <property type="entry name" value="Ig-like_fold"/>
</dbReference>
<dbReference type="GO" id="GO:0005615">
    <property type="term" value="C:extracellular space"/>
    <property type="evidence" value="ECO:0007669"/>
    <property type="project" value="TreeGrafter"/>
</dbReference>
<sequence length="405" mass="46021">MRTLSQLALLLLLLRVVVQREGPSRSHSLQFLFMGASHPELGLPSFVALGDVDEHLFVYYDHESRKAKPRGPWIQKDEIDKFWMRLTQSLKGWDHMFIIDLWTIMDNHSQGQGSHILQVMLGCELLVEDNRSRSFWKYGYDGQDYLIFHPETMNWTAVQPEAQGTKQEWEINKIRAKQHRTYLERDCPEMLQRYLEIGSEILNKKVPPLVRVTRHTTHEGVTTLRCQAHNFSPVNITLSWLWDGKLLNQGTELGDIHPSGDGTFQSWIAVDVTPGEEQRYACQVEHPGLDQPLIMTWEHRPLSVTLATGITTGIIGSIIITTIVVIIWKKKKVSRGLIRSYILTEAQLHSGSGFSGLTSMGVMFPTEHALLQEIPESAGGTLVIVPDLGSERTEFKCGLRHLLAV</sequence>
<protein>
    <submittedName>
        <fullName evidence="21">Hereditary hemochromatosis protein isoform X1</fullName>
    </submittedName>
</protein>
<dbReference type="KEGG" id="pcw:110194429"/>
<dbReference type="SUPFAM" id="SSF48726">
    <property type="entry name" value="Immunoglobulin"/>
    <property type="match status" value="1"/>
</dbReference>
<accession>A0A6P5IV57</accession>
<comment type="subunit">
    <text evidence="4">Binds TFR through the extracellular domain in a pH-dependent manner.</text>
</comment>
<dbReference type="InterPro" id="IPR050208">
    <property type="entry name" value="MHC_class-I_related"/>
</dbReference>
<evidence type="ECO:0000313" key="21">
    <source>
        <dbReference type="RefSeq" id="XP_020822444.1"/>
    </source>
</evidence>
<dbReference type="SUPFAM" id="SSF54452">
    <property type="entry name" value="MHC antigen-recognition domain"/>
    <property type="match status" value="1"/>
</dbReference>
<dbReference type="InterPro" id="IPR007110">
    <property type="entry name" value="Ig-like_dom"/>
</dbReference>
<evidence type="ECO:0000256" key="8">
    <source>
        <dbReference type="ARBA" id="ARBA00022692"/>
    </source>
</evidence>
<name>A0A6P5IV57_PHACI</name>
<feature type="signal peptide" evidence="18">
    <location>
        <begin position="1"/>
        <end position="19"/>
    </location>
</feature>
<dbReference type="InterPro" id="IPR003597">
    <property type="entry name" value="Ig_C1-set"/>
</dbReference>
<dbReference type="PRINTS" id="PR01638">
    <property type="entry name" value="MHCCLASSI"/>
</dbReference>
<evidence type="ECO:0000256" key="17">
    <source>
        <dbReference type="SAM" id="Phobius"/>
    </source>
</evidence>
<keyword evidence="13 17" id="KW-0472">Membrane</keyword>
<evidence type="ECO:0000259" key="19">
    <source>
        <dbReference type="PROSITE" id="PS50835"/>
    </source>
</evidence>
<evidence type="ECO:0000256" key="9">
    <source>
        <dbReference type="ARBA" id="ARBA00022729"/>
    </source>
</evidence>
<evidence type="ECO:0000256" key="2">
    <source>
        <dbReference type="ARBA" id="ARBA00004251"/>
    </source>
</evidence>
<keyword evidence="20" id="KW-1185">Reference proteome</keyword>
<dbReference type="GO" id="GO:1990641">
    <property type="term" value="P:response to iron ion starvation"/>
    <property type="evidence" value="ECO:0007669"/>
    <property type="project" value="TreeGrafter"/>
</dbReference>
<evidence type="ECO:0000256" key="11">
    <source>
        <dbReference type="ARBA" id="ARBA00023004"/>
    </source>
</evidence>
<evidence type="ECO:0000256" key="15">
    <source>
        <dbReference type="ARBA" id="ARBA00023180"/>
    </source>
</evidence>
<dbReference type="Proteomes" id="UP000515140">
    <property type="component" value="Unplaced"/>
</dbReference>
<evidence type="ECO:0000256" key="16">
    <source>
        <dbReference type="RuleBase" id="RU004439"/>
    </source>
</evidence>
<dbReference type="FunCoup" id="A0A6P5IV57">
    <property type="interactions" value="149"/>
</dbReference>
<dbReference type="RefSeq" id="XP_020822444.1">
    <property type="nucleotide sequence ID" value="XM_020966785.1"/>
</dbReference>
<proteinExistence type="inferred from homology"/>
<dbReference type="FunFam" id="3.30.500.10:FF:000001">
    <property type="entry name" value="H-2 class I histocompatibility antigen, alpha chain"/>
    <property type="match status" value="1"/>
</dbReference>
<dbReference type="AlphaFoldDB" id="A0A6P5IV57"/>
<dbReference type="SMART" id="SM00407">
    <property type="entry name" value="IGc1"/>
    <property type="match status" value="1"/>
</dbReference>
<reference evidence="21" key="1">
    <citation type="submission" date="2025-08" db="UniProtKB">
        <authorList>
            <consortium name="RefSeq"/>
        </authorList>
    </citation>
    <scope>IDENTIFICATION</scope>
    <source>
        <tissue evidence="21">Spleen</tissue>
    </source>
</reference>
<evidence type="ECO:0000256" key="14">
    <source>
        <dbReference type="ARBA" id="ARBA00023157"/>
    </source>
</evidence>
<feature type="chain" id="PRO_5027687789" evidence="18">
    <location>
        <begin position="20"/>
        <end position="405"/>
    </location>
</feature>
<evidence type="ECO:0000256" key="5">
    <source>
        <dbReference type="ARBA" id="ARBA00022448"/>
    </source>
</evidence>
<keyword evidence="10 17" id="KW-1133">Transmembrane helix</keyword>
<feature type="transmembrane region" description="Helical" evidence="17">
    <location>
        <begin position="302"/>
        <end position="328"/>
    </location>
</feature>